<dbReference type="AlphaFoldDB" id="A0AAP9M5Z8"/>
<accession>A0AAP9M5Z8</accession>
<reference evidence="2 5" key="2">
    <citation type="journal article" date="2020" name="Cell Host Microbe">
        <title>Functional and Genomic Variation between Human-Derived Isolates of Lachnospiraceae Reveals Inter- and Intra-Species Diversity.</title>
        <authorList>
            <person name="Sorbara M.T."/>
            <person name="Littmann E.R."/>
            <person name="Fontana E."/>
            <person name="Moody T.U."/>
            <person name="Kohout C.E."/>
            <person name="Gjonbalaj M."/>
            <person name="Eaton V."/>
            <person name="Seok R."/>
            <person name="Leiner I.M."/>
            <person name="Pamer E.G."/>
        </authorList>
    </citation>
    <scope>NUCLEOTIDE SEQUENCE [LARGE SCALE GENOMIC DNA]</scope>
    <source>
        <strain evidence="2 5">MSK.2.26</strain>
    </source>
</reference>
<keyword evidence="1" id="KW-0812">Transmembrane</keyword>
<dbReference type="GeneID" id="57964466"/>
<dbReference type="RefSeq" id="WP_139196821.1">
    <property type="nucleotide sequence ID" value="NZ_CABKQO010000001.1"/>
</dbReference>
<dbReference type="Proteomes" id="UP000501069">
    <property type="component" value="Chromosome"/>
</dbReference>
<evidence type="ECO:0000313" key="3">
    <source>
        <dbReference type="EMBL" id="QIX93514.1"/>
    </source>
</evidence>
<dbReference type="Proteomes" id="UP000719916">
    <property type="component" value="Unassembled WGS sequence"/>
</dbReference>
<proteinExistence type="predicted"/>
<reference evidence="2" key="3">
    <citation type="submission" date="2020-02" db="EMBL/GenBank/DDBJ databases">
        <authorList>
            <person name="Littmann E."/>
            <person name="Sorbara M."/>
        </authorList>
    </citation>
    <scope>NUCLEOTIDE SEQUENCE</scope>
    <source>
        <strain evidence="2">MSK.2.26</strain>
    </source>
</reference>
<name>A0AAP9M5Z8_9FIRM</name>
<sequence length="73" mass="7775">MGNHGTFFDPYQGGKGKATKPVLICGGIAAGLALVVLAICDWHTGQMQVSLLSTKNIRNLLAGEVPWDFFLSV</sequence>
<keyword evidence="1" id="KW-0472">Membrane</keyword>
<keyword evidence="1" id="KW-1133">Transmembrane helix</keyword>
<evidence type="ECO:0000256" key="1">
    <source>
        <dbReference type="SAM" id="Phobius"/>
    </source>
</evidence>
<organism evidence="3 4">
    <name type="scientific">Enterocloster clostridioformis</name>
    <dbReference type="NCBI Taxonomy" id="1531"/>
    <lineage>
        <taxon>Bacteria</taxon>
        <taxon>Bacillati</taxon>
        <taxon>Bacillota</taxon>
        <taxon>Clostridia</taxon>
        <taxon>Lachnospirales</taxon>
        <taxon>Lachnospiraceae</taxon>
        <taxon>Enterocloster</taxon>
    </lineage>
</organism>
<feature type="transmembrane region" description="Helical" evidence="1">
    <location>
        <begin position="20"/>
        <end position="40"/>
    </location>
</feature>
<dbReference type="EMBL" id="CP050964">
    <property type="protein sequence ID" value="QIX93514.1"/>
    <property type="molecule type" value="Genomic_DNA"/>
</dbReference>
<reference evidence="3 4" key="1">
    <citation type="submission" date="2019-11" db="EMBL/GenBank/DDBJ databases">
        <title>FDA dAtabase for Regulatory Grade micrObial Sequences (FDA-ARGOS): Supporting development and validation of Infectious Disease Dx tests.</title>
        <authorList>
            <person name="Turner S."/>
            <person name="Byrd R."/>
            <person name="Tallon L."/>
            <person name="Sadzewicz L."/>
            <person name="Vavikolanu K."/>
            <person name="Mehta A."/>
            <person name="Aluvathingal J."/>
            <person name="Nadendla S."/>
            <person name="Myers T."/>
            <person name="Yan Y."/>
            <person name="Sichtig H."/>
        </authorList>
    </citation>
    <scope>NUCLEOTIDE SEQUENCE [LARGE SCALE GENOMIC DNA]</scope>
    <source>
        <strain evidence="3 4">FDAARGOS_739</strain>
    </source>
</reference>
<evidence type="ECO:0000313" key="4">
    <source>
        <dbReference type="Proteomes" id="UP000501069"/>
    </source>
</evidence>
<evidence type="ECO:0000313" key="2">
    <source>
        <dbReference type="EMBL" id="NSJ43248.1"/>
    </source>
</evidence>
<dbReference type="EMBL" id="JAAISW010000006">
    <property type="protein sequence ID" value="NSJ43248.1"/>
    <property type="molecule type" value="Genomic_DNA"/>
</dbReference>
<gene>
    <name evidence="3" type="ORF">FOC47_25040</name>
    <name evidence="2" type="ORF">G5B26_06550</name>
</gene>
<protein>
    <submittedName>
        <fullName evidence="3">Uncharacterized protein</fullName>
    </submittedName>
</protein>
<evidence type="ECO:0000313" key="5">
    <source>
        <dbReference type="Proteomes" id="UP000719916"/>
    </source>
</evidence>